<dbReference type="Proteomes" id="UP000076967">
    <property type="component" value="Unassembled WGS sequence"/>
</dbReference>
<reference evidence="2 3" key="1">
    <citation type="submission" date="2016-03" db="EMBL/GenBank/DDBJ databases">
        <title>Draft genome sequence of Paenibacillus glacialis DSM 22343.</title>
        <authorList>
            <person name="Shin S.-K."/>
            <person name="Yi H."/>
        </authorList>
    </citation>
    <scope>NUCLEOTIDE SEQUENCE [LARGE SCALE GENOMIC DNA]</scope>
    <source>
        <strain evidence="2 3">DSM 22343</strain>
    </source>
</reference>
<dbReference type="Gene3D" id="3.40.50.880">
    <property type="match status" value="1"/>
</dbReference>
<comment type="caution">
    <text evidence="2">The sequence shown here is derived from an EMBL/GenBank/DDBJ whole genome shotgun (WGS) entry which is preliminary data.</text>
</comment>
<feature type="transmembrane region" description="Helical" evidence="1">
    <location>
        <begin position="397"/>
        <end position="417"/>
    </location>
</feature>
<protein>
    <recommendedName>
        <fullName evidence="4">Glutamine amidotransferase domain-containing protein</fullName>
    </recommendedName>
</protein>
<accession>A0A168NW12</accession>
<evidence type="ECO:0000313" key="3">
    <source>
        <dbReference type="Proteomes" id="UP000076967"/>
    </source>
</evidence>
<dbReference type="EMBL" id="LVJH01000002">
    <property type="protein sequence ID" value="OAB46152.1"/>
    <property type="molecule type" value="Genomic_DNA"/>
</dbReference>
<gene>
    <name evidence="2" type="ORF">PGLA_01810</name>
</gene>
<keyword evidence="1" id="KW-0472">Membrane</keyword>
<dbReference type="AlphaFoldDB" id="A0A168NW12"/>
<sequence length="790" mass="87291">MSVNSRYIKMLILPILGLTLLLQALIIPSAVYAADGPSITIKTDLGYNGRIKASKWNPVKITLTSDTDVSGDIVIQNTDNYMGSASIVQHVELTKNTAKEVIVGIPGVVYDKNRNQIRFYKDSVKEGKYIPFSSGKSYIEGVPENGAIIGVLSDDPDTMIFMNVLRGGGYDLNIVKMQAAGIPEDPMLLDGLDVLVINRFASDTLSKTQISAISGWVKSGGTMVLAGGAGYPKTAAAFADLSPVQYEGTFSVSSLPELASLGGKPLNLEGDFTLSNAQPLEDSEVLYRAENKPLIVSRQIEQGNVLYAAYDLTMAPISSWNGHPKVWSHLLKNDLPLNNQNRMFPDNQLNNLGYILNYFPSLKMPGFSGLVWMLMIYVVVVAPVLYWILRKVDRREWAWWIIPLIAIIASATVYTVGSSDKTKELAHTLNILELNGRGSSTTTSATAFFTPSSGDYTLEFPKNTHIRLQRESGLLGSSGVDNSFIEVGSQETKVDLLNMPQWSLAKMWAQQTDNRQVGQLNVTLSLNDQGNVEGKVINETTSDLTKVVLVVGAKVYELGDIAKNKQSDILTTTSGKNLNLMGGNIGSLLYPYTNTNNGNNFNRERELLMNYVPYTSWYEKGSYILAWSNDPILTYTHEGKAISSNQLNLWAQPVMIDLIQSGTINIPFGYISPNMTQVNAGMWNQDPNGMINMSQGVATFEYELPKLEKDAVYEELTLRGTNVGQNTEFKIWNEKKLDWEVVVWQSNGYTINTNVEQYAMNGKMLRLTVSAKDQTSFTLPDLRLKGKVKP</sequence>
<keyword evidence="1" id="KW-1133">Transmembrane helix</keyword>
<evidence type="ECO:0000256" key="1">
    <source>
        <dbReference type="SAM" id="Phobius"/>
    </source>
</evidence>
<dbReference type="OrthoDB" id="137965at2"/>
<dbReference type="InterPro" id="IPR029062">
    <property type="entry name" value="Class_I_gatase-like"/>
</dbReference>
<dbReference type="RefSeq" id="WP_068527821.1">
    <property type="nucleotide sequence ID" value="NZ_LVJH01000002.1"/>
</dbReference>
<feature type="transmembrane region" description="Helical" evidence="1">
    <location>
        <begin position="369"/>
        <end position="388"/>
    </location>
</feature>
<keyword evidence="1" id="KW-0812">Transmembrane</keyword>
<dbReference type="STRING" id="494026.PGLA_01810"/>
<keyword evidence="3" id="KW-1185">Reference proteome</keyword>
<proteinExistence type="predicted"/>
<evidence type="ECO:0008006" key="4">
    <source>
        <dbReference type="Google" id="ProtNLM"/>
    </source>
</evidence>
<organism evidence="2 3">
    <name type="scientific">Paenibacillus glacialis</name>
    <dbReference type="NCBI Taxonomy" id="494026"/>
    <lineage>
        <taxon>Bacteria</taxon>
        <taxon>Bacillati</taxon>
        <taxon>Bacillota</taxon>
        <taxon>Bacilli</taxon>
        <taxon>Bacillales</taxon>
        <taxon>Paenibacillaceae</taxon>
        <taxon>Paenibacillus</taxon>
    </lineage>
</organism>
<name>A0A168NW12_9BACL</name>
<dbReference type="SUPFAM" id="SSF52317">
    <property type="entry name" value="Class I glutamine amidotransferase-like"/>
    <property type="match status" value="1"/>
</dbReference>
<evidence type="ECO:0000313" key="2">
    <source>
        <dbReference type="EMBL" id="OAB46152.1"/>
    </source>
</evidence>